<keyword evidence="16" id="KW-1185">Reference proteome</keyword>
<evidence type="ECO:0000256" key="1">
    <source>
        <dbReference type="ARBA" id="ARBA00006598"/>
    </source>
</evidence>
<dbReference type="EMBL" id="QXFY01001704">
    <property type="protein sequence ID" value="KAE9311386.1"/>
    <property type="molecule type" value="Genomic_DNA"/>
</dbReference>
<keyword evidence="2 4" id="KW-0689">Ribosomal protein</keyword>
<dbReference type="OrthoDB" id="162638at2759"/>
<organism evidence="9 19">
    <name type="scientific">Phytophthora fragariae</name>
    <dbReference type="NCBI Taxonomy" id="53985"/>
    <lineage>
        <taxon>Eukaryota</taxon>
        <taxon>Sar</taxon>
        <taxon>Stramenopiles</taxon>
        <taxon>Oomycota</taxon>
        <taxon>Peronosporomycetes</taxon>
        <taxon>Peronosporales</taxon>
        <taxon>Peronosporaceae</taxon>
        <taxon>Phytophthora</taxon>
    </lineage>
</organism>
<evidence type="ECO:0000313" key="18">
    <source>
        <dbReference type="Proteomes" id="UP000440367"/>
    </source>
</evidence>
<dbReference type="EMBL" id="QXGE01001574">
    <property type="protein sequence ID" value="KAE9290846.1"/>
    <property type="molecule type" value="Genomic_DNA"/>
</dbReference>
<dbReference type="PROSITE" id="PS00936">
    <property type="entry name" value="RIBOSOMAL_L35"/>
    <property type="match status" value="1"/>
</dbReference>
<dbReference type="Proteomes" id="UP000440732">
    <property type="component" value="Unassembled WGS sequence"/>
</dbReference>
<dbReference type="Proteomes" id="UP000433483">
    <property type="component" value="Unassembled WGS sequence"/>
</dbReference>
<evidence type="ECO:0000313" key="9">
    <source>
        <dbReference type="EMBL" id="KAE9113700.1"/>
    </source>
</evidence>
<evidence type="ECO:0000313" key="11">
    <source>
        <dbReference type="EMBL" id="KAE9197449.1"/>
    </source>
</evidence>
<evidence type="ECO:0000313" key="15">
    <source>
        <dbReference type="Proteomes" id="UP000429523"/>
    </source>
</evidence>
<dbReference type="Proteomes" id="UP000460718">
    <property type="component" value="Unassembled WGS sequence"/>
</dbReference>
<evidence type="ECO:0000256" key="2">
    <source>
        <dbReference type="ARBA" id="ARBA00022980"/>
    </source>
</evidence>
<dbReference type="EMBL" id="QXGA01001651">
    <property type="protein sequence ID" value="KAE9113700.1"/>
    <property type="molecule type" value="Genomic_DNA"/>
</dbReference>
<dbReference type="EMBL" id="QXFW01001660">
    <property type="protein sequence ID" value="KAE8987600.1"/>
    <property type="molecule type" value="Genomic_DNA"/>
</dbReference>
<dbReference type="GO" id="GO:0015934">
    <property type="term" value="C:large ribosomal subunit"/>
    <property type="evidence" value="ECO:0007669"/>
    <property type="project" value="TreeGrafter"/>
</dbReference>
<name>A0A6A3SBJ6_9STRA</name>
<dbReference type="EMBL" id="QXGB01001707">
    <property type="protein sequence ID" value="KAE9186714.1"/>
    <property type="molecule type" value="Genomic_DNA"/>
</dbReference>
<dbReference type="InterPro" id="IPR021137">
    <property type="entry name" value="Ribosomal_bL35-like"/>
</dbReference>
<dbReference type="SUPFAM" id="SSF143034">
    <property type="entry name" value="L35p-like"/>
    <property type="match status" value="1"/>
</dbReference>
<evidence type="ECO:0000313" key="10">
    <source>
        <dbReference type="EMBL" id="KAE9186714.1"/>
    </source>
</evidence>
<evidence type="ECO:0000313" key="21">
    <source>
        <dbReference type="Proteomes" id="UP000460718"/>
    </source>
</evidence>
<comment type="similarity">
    <text evidence="1 4">Belongs to the bacterial ribosomal protein bL35 family.</text>
</comment>
<dbReference type="Proteomes" id="UP000488956">
    <property type="component" value="Unassembled WGS sequence"/>
</dbReference>
<evidence type="ECO:0000313" key="23">
    <source>
        <dbReference type="Proteomes" id="UP000486351"/>
    </source>
</evidence>
<dbReference type="EMBL" id="QXFZ01001704">
    <property type="protein sequence ID" value="KAE9086267.1"/>
    <property type="molecule type" value="Genomic_DNA"/>
</dbReference>
<evidence type="ECO:0000313" key="19">
    <source>
        <dbReference type="Proteomes" id="UP000440732"/>
    </source>
</evidence>
<dbReference type="Gene3D" id="4.10.410.60">
    <property type="match status" value="1"/>
</dbReference>
<proteinExistence type="inferred from homology"/>
<protein>
    <recommendedName>
        <fullName evidence="4">50S ribosomal protein L35</fullName>
    </recommendedName>
</protein>
<dbReference type="Proteomes" id="UP000429523">
    <property type="component" value="Unassembled WGS sequence"/>
</dbReference>
<dbReference type="EMBL" id="QXGC01001712">
    <property type="protein sequence ID" value="KAE9197449.1"/>
    <property type="molecule type" value="Genomic_DNA"/>
</dbReference>
<dbReference type="Proteomes" id="UP000440367">
    <property type="component" value="Unassembled WGS sequence"/>
</dbReference>
<evidence type="ECO:0000313" key="6">
    <source>
        <dbReference type="EMBL" id="KAE8987600.1"/>
    </source>
</evidence>
<dbReference type="EMBL" id="QXGF01001805">
    <property type="protein sequence ID" value="KAE8927702.1"/>
    <property type="molecule type" value="Genomic_DNA"/>
</dbReference>
<evidence type="ECO:0000313" key="7">
    <source>
        <dbReference type="EMBL" id="KAE9085996.1"/>
    </source>
</evidence>
<dbReference type="InterPro" id="IPR018265">
    <property type="entry name" value="Ribosomal_bL35_CS"/>
</dbReference>
<dbReference type="EMBL" id="QXFX01001706">
    <property type="protein sequence ID" value="KAE9085996.1"/>
    <property type="molecule type" value="Genomic_DNA"/>
</dbReference>
<dbReference type="Pfam" id="PF01632">
    <property type="entry name" value="Ribosomal_L35p"/>
    <property type="match status" value="1"/>
</dbReference>
<dbReference type="GO" id="GO:0006412">
    <property type="term" value="P:translation"/>
    <property type="evidence" value="ECO:0007669"/>
    <property type="project" value="InterPro"/>
</dbReference>
<dbReference type="FunFam" id="4.10.410.60:FF:000001">
    <property type="entry name" value="50S ribosomal protein L35"/>
    <property type="match status" value="1"/>
</dbReference>
<dbReference type="PANTHER" id="PTHR33343:SF1">
    <property type="entry name" value="LARGE RIBOSOMAL SUBUNIT PROTEIN BL35M"/>
    <property type="match status" value="1"/>
</dbReference>
<sequence length="129" mass="14203">MALFRSLARQFKALSVAAPRVAAPSAASVLSQAPRFAATAAPTMVSTLSMRSAIAFPQLQVRAMGYKLKTKAAVKKRFKVNKNGLVKRAQANKRHIATKKTRERICRLGKPVFVQGKIRKNVLRMLGKK</sequence>
<evidence type="ECO:0000313" key="17">
    <source>
        <dbReference type="Proteomes" id="UP000437068"/>
    </source>
</evidence>
<evidence type="ECO:0000313" key="5">
    <source>
        <dbReference type="EMBL" id="KAE8927702.1"/>
    </source>
</evidence>
<dbReference type="Proteomes" id="UP000441208">
    <property type="component" value="Unassembled WGS sequence"/>
</dbReference>
<evidence type="ECO:0000313" key="22">
    <source>
        <dbReference type="Proteomes" id="UP000476176"/>
    </source>
</evidence>
<evidence type="ECO:0000313" key="8">
    <source>
        <dbReference type="EMBL" id="KAE9086267.1"/>
    </source>
</evidence>
<evidence type="ECO:0000313" key="12">
    <source>
        <dbReference type="EMBL" id="KAE9200059.1"/>
    </source>
</evidence>
<evidence type="ECO:0000313" key="14">
    <source>
        <dbReference type="EMBL" id="KAE9311386.1"/>
    </source>
</evidence>
<evidence type="ECO:0000313" key="20">
    <source>
        <dbReference type="Proteomes" id="UP000441208"/>
    </source>
</evidence>
<dbReference type="Proteomes" id="UP000476176">
    <property type="component" value="Unassembled WGS sequence"/>
</dbReference>
<dbReference type="InterPro" id="IPR037229">
    <property type="entry name" value="Ribosomal_bL35_sf"/>
</dbReference>
<evidence type="ECO:0000313" key="16">
    <source>
        <dbReference type="Proteomes" id="UP000433483"/>
    </source>
</evidence>
<dbReference type="Proteomes" id="UP000437068">
    <property type="component" value="Unassembled WGS sequence"/>
</dbReference>
<evidence type="ECO:0000256" key="3">
    <source>
        <dbReference type="ARBA" id="ARBA00023274"/>
    </source>
</evidence>
<dbReference type="PANTHER" id="PTHR33343">
    <property type="entry name" value="54S RIBOSOMAL PROTEIN BL35M"/>
    <property type="match status" value="1"/>
</dbReference>
<evidence type="ECO:0000256" key="4">
    <source>
        <dbReference type="RuleBase" id="RU000568"/>
    </source>
</evidence>
<keyword evidence="3 4" id="KW-0687">Ribonucleoprotein</keyword>
<gene>
    <name evidence="13" type="ORF">PF001_g19433</name>
    <name evidence="12" type="ORF">PF002_g21953</name>
    <name evidence="11" type="ORF">PF004_g19828</name>
    <name evidence="10" type="ORF">PF005_g20740</name>
    <name evidence="9" type="ORF">PF006_g19683</name>
    <name evidence="8" type="ORF">PF007_g20840</name>
    <name evidence="14" type="ORF">PF008_g20222</name>
    <name evidence="5" type="ORF">PF009_g22137</name>
    <name evidence="7" type="ORF">PF010_g20258</name>
    <name evidence="6" type="ORF">PF011_g19516</name>
</gene>
<evidence type="ECO:0000313" key="13">
    <source>
        <dbReference type="EMBL" id="KAE9290846.1"/>
    </source>
</evidence>
<comment type="caution">
    <text evidence="9">The sequence shown here is derived from an EMBL/GenBank/DDBJ whole genome shotgun (WGS) entry which is preliminary data.</text>
</comment>
<dbReference type="AlphaFoldDB" id="A0A6A3SBJ6"/>
<dbReference type="PRINTS" id="PR00064">
    <property type="entry name" value="RIBOSOMALL35"/>
</dbReference>
<dbReference type="HAMAP" id="MF_00514">
    <property type="entry name" value="Ribosomal_bL35"/>
    <property type="match status" value="1"/>
</dbReference>
<reference evidence="15 16" key="1">
    <citation type="submission" date="2018-08" db="EMBL/GenBank/DDBJ databases">
        <title>Genomic investigation of the strawberry pathogen Phytophthora fragariae indicates pathogenicity is determined by transcriptional variation in three key races.</title>
        <authorList>
            <person name="Adams T.M."/>
            <person name="Armitage A.D."/>
            <person name="Sobczyk M.K."/>
            <person name="Bates H.J."/>
            <person name="Dunwell J.M."/>
            <person name="Nellist C.F."/>
            <person name="Harrison R.J."/>
        </authorList>
    </citation>
    <scope>NUCLEOTIDE SEQUENCE [LARGE SCALE GENOMIC DNA]</scope>
    <source>
        <strain evidence="13 17">A4</strain>
        <strain evidence="12 18">BC-1</strain>
        <strain evidence="11 22">BC-23</strain>
        <strain evidence="10 16">NOV-27</strain>
        <strain evidence="9 19">NOV-5</strain>
        <strain evidence="8 20">NOV-71</strain>
        <strain evidence="14 23">NOV-77</strain>
        <strain evidence="5 15">NOV-9</strain>
        <strain evidence="7 24">ONT-3</strain>
        <strain evidence="6 21">SCRP245</strain>
    </source>
</reference>
<dbReference type="InterPro" id="IPR001706">
    <property type="entry name" value="Ribosomal_bL35"/>
</dbReference>
<dbReference type="NCBIfam" id="TIGR00001">
    <property type="entry name" value="rpmI_bact"/>
    <property type="match status" value="1"/>
</dbReference>
<dbReference type="Proteomes" id="UP000486351">
    <property type="component" value="Unassembled WGS sequence"/>
</dbReference>
<accession>A0A6A3SBJ6</accession>
<dbReference type="EMBL" id="QXGD01001735">
    <property type="protein sequence ID" value="KAE9200059.1"/>
    <property type="molecule type" value="Genomic_DNA"/>
</dbReference>
<dbReference type="GO" id="GO:0003735">
    <property type="term" value="F:structural constituent of ribosome"/>
    <property type="evidence" value="ECO:0007669"/>
    <property type="project" value="InterPro"/>
</dbReference>
<evidence type="ECO:0000313" key="24">
    <source>
        <dbReference type="Proteomes" id="UP000488956"/>
    </source>
</evidence>